<dbReference type="EC" id="2.4.1.345" evidence="3"/>
<accession>A0A5C6DZU0</accession>
<dbReference type="InterPro" id="IPR001296">
    <property type="entry name" value="Glyco_trans_1"/>
</dbReference>
<keyword evidence="4" id="KW-1185">Reference proteome</keyword>
<evidence type="ECO:0000259" key="1">
    <source>
        <dbReference type="Pfam" id="PF00534"/>
    </source>
</evidence>
<dbReference type="InterPro" id="IPR050194">
    <property type="entry name" value="Glycosyltransferase_grp1"/>
</dbReference>
<dbReference type="PANTHER" id="PTHR45947">
    <property type="entry name" value="SULFOQUINOVOSYL TRANSFERASE SQD2"/>
    <property type="match status" value="1"/>
</dbReference>
<keyword evidence="3" id="KW-0808">Transferase</keyword>
<evidence type="ECO:0000313" key="4">
    <source>
        <dbReference type="Proteomes" id="UP000315471"/>
    </source>
</evidence>
<dbReference type="Pfam" id="PF13439">
    <property type="entry name" value="Glyco_transf_4"/>
    <property type="match status" value="1"/>
</dbReference>
<gene>
    <name evidence="3" type="primary">pimB_2</name>
    <name evidence="3" type="ORF">Q31b_27360</name>
</gene>
<dbReference type="AlphaFoldDB" id="A0A5C6DZU0"/>
<feature type="domain" description="Glycosyl transferase family 1" evidence="1">
    <location>
        <begin position="193"/>
        <end position="366"/>
    </location>
</feature>
<protein>
    <submittedName>
        <fullName evidence="3">GDP-mannose-dependent alpha-(1-6)-phosphatidylinositol monomannoside mannosyltransferase</fullName>
        <ecNumber evidence="3">2.4.1.345</ecNumber>
    </submittedName>
</protein>
<name>A0A5C6DZU0_9BACT</name>
<sequence>MKIAVIANDFKPRQGGIAELSWQLSRGLSHHGHSIHVLTERTRGSVEQDRLLDKVDRVIDPLPSLRTPIAQSVAIANCNRKNRIALTKALTEMSPDAIFCTNFKPYFHPVFQALKIPYFLYVHGDDVAGMFARRNGRSADVFRECATASQLVFFNSKYSRDFVKDKVPAIADRVAVTGCGVSTESLEHLRTKTATRKILGWSKEPVILSVCRQHRRKGMDLVIRALPEISRSHPGCRYVVAGDGPHKQDFIDLAAELGQSANIDFLGEVDEQTKTNLYQAADLFVMPSRPGELGEVEGFGISFLEANANGLAVVGSDVGGIPDAVQHGVNGELVPPNDVSAVADAIVRLLLSPRKCNEMAVAGRQRIIERYNWTWISGFVDEQIRQSLHPSDLGAIV</sequence>
<organism evidence="3 4">
    <name type="scientific">Novipirellula aureliae</name>
    <dbReference type="NCBI Taxonomy" id="2527966"/>
    <lineage>
        <taxon>Bacteria</taxon>
        <taxon>Pseudomonadati</taxon>
        <taxon>Planctomycetota</taxon>
        <taxon>Planctomycetia</taxon>
        <taxon>Pirellulales</taxon>
        <taxon>Pirellulaceae</taxon>
        <taxon>Novipirellula</taxon>
    </lineage>
</organism>
<evidence type="ECO:0000313" key="3">
    <source>
        <dbReference type="EMBL" id="TWU41297.1"/>
    </source>
</evidence>
<dbReference type="Gene3D" id="3.40.50.2000">
    <property type="entry name" value="Glycogen Phosphorylase B"/>
    <property type="match status" value="2"/>
</dbReference>
<comment type="caution">
    <text evidence="3">The sequence shown here is derived from an EMBL/GenBank/DDBJ whole genome shotgun (WGS) entry which is preliminary data.</text>
</comment>
<keyword evidence="3" id="KW-0328">Glycosyltransferase</keyword>
<reference evidence="3 4" key="1">
    <citation type="submission" date="2019-02" db="EMBL/GenBank/DDBJ databases">
        <title>Deep-cultivation of Planctomycetes and their phenomic and genomic characterization uncovers novel biology.</title>
        <authorList>
            <person name="Wiegand S."/>
            <person name="Jogler M."/>
            <person name="Boedeker C."/>
            <person name="Pinto D."/>
            <person name="Vollmers J."/>
            <person name="Rivas-Marin E."/>
            <person name="Kohn T."/>
            <person name="Peeters S.H."/>
            <person name="Heuer A."/>
            <person name="Rast P."/>
            <person name="Oberbeckmann S."/>
            <person name="Bunk B."/>
            <person name="Jeske O."/>
            <person name="Meyerdierks A."/>
            <person name="Storesund J.E."/>
            <person name="Kallscheuer N."/>
            <person name="Luecker S."/>
            <person name="Lage O.M."/>
            <person name="Pohl T."/>
            <person name="Merkel B.J."/>
            <person name="Hornburger P."/>
            <person name="Mueller R.-W."/>
            <person name="Bruemmer F."/>
            <person name="Labrenz M."/>
            <person name="Spormann A.M."/>
            <person name="Op Den Camp H."/>
            <person name="Overmann J."/>
            <person name="Amann R."/>
            <person name="Jetten M.S.M."/>
            <person name="Mascher T."/>
            <person name="Medema M.H."/>
            <person name="Devos D.P."/>
            <person name="Kaster A.-K."/>
            <person name="Ovreas L."/>
            <person name="Rohde M."/>
            <person name="Galperin M.Y."/>
            <person name="Jogler C."/>
        </authorList>
    </citation>
    <scope>NUCLEOTIDE SEQUENCE [LARGE SCALE GENOMIC DNA]</scope>
    <source>
        <strain evidence="3 4">Q31b</strain>
    </source>
</reference>
<dbReference type="SUPFAM" id="SSF53756">
    <property type="entry name" value="UDP-Glycosyltransferase/glycogen phosphorylase"/>
    <property type="match status" value="1"/>
</dbReference>
<dbReference type="Proteomes" id="UP000315471">
    <property type="component" value="Unassembled WGS sequence"/>
</dbReference>
<dbReference type="GO" id="GO:0043750">
    <property type="term" value="F:phosphatidylinositol alpha-mannosyltransferase activity"/>
    <property type="evidence" value="ECO:0007669"/>
    <property type="project" value="UniProtKB-EC"/>
</dbReference>
<dbReference type="EMBL" id="SJPY01000004">
    <property type="protein sequence ID" value="TWU41297.1"/>
    <property type="molecule type" value="Genomic_DNA"/>
</dbReference>
<feature type="domain" description="Glycosyltransferase subfamily 4-like N-terminal" evidence="2">
    <location>
        <begin position="15"/>
        <end position="184"/>
    </location>
</feature>
<dbReference type="Pfam" id="PF00534">
    <property type="entry name" value="Glycos_transf_1"/>
    <property type="match status" value="1"/>
</dbReference>
<dbReference type="RefSeq" id="WP_197171469.1">
    <property type="nucleotide sequence ID" value="NZ_SJPY01000004.1"/>
</dbReference>
<dbReference type="CDD" id="cd03801">
    <property type="entry name" value="GT4_PimA-like"/>
    <property type="match status" value="1"/>
</dbReference>
<proteinExistence type="predicted"/>
<dbReference type="PANTHER" id="PTHR45947:SF3">
    <property type="entry name" value="SULFOQUINOVOSYL TRANSFERASE SQD2"/>
    <property type="match status" value="1"/>
</dbReference>
<dbReference type="InterPro" id="IPR028098">
    <property type="entry name" value="Glyco_trans_4-like_N"/>
</dbReference>
<evidence type="ECO:0000259" key="2">
    <source>
        <dbReference type="Pfam" id="PF13439"/>
    </source>
</evidence>